<dbReference type="GeneID" id="63840604"/>
<dbReference type="EMBL" id="MU032348">
    <property type="protein sequence ID" value="KAF3764429.1"/>
    <property type="molecule type" value="Genomic_DNA"/>
</dbReference>
<accession>A0A9P4Y0T6</accession>
<reference evidence="2" key="1">
    <citation type="journal article" date="2020" name="Phytopathology">
        <title>Genome sequence of the chestnut blight fungus Cryphonectria parasitica EP155: A fundamental resource for an archetypical invasive plant pathogen.</title>
        <authorList>
            <person name="Crouch J.A."/>
            <person name="Dawe A."/>
            <person name="Aerts A."/>
            <person name="Barry K."/>
            <person name="Churchill A.C.L."/>
            <person name="Grimwood J."/>
            <person name="Hillman B."/>
            <person name="Milgroom M.G."/>
            <person name="Pangilinan J."/>
            <person name="Smith M."/>
            <person name="Salamov A."/>
            <person name="Schmutz J."/>
            <person name="Yadav J."/>
            <person name="Grigoriev I.V."/>
            <person name="Nuss D."/>
        </authorList>
    </citation>
    <scope>NUCLEOTIDE SEQUENCE</scope>
    <source>
        <strain evidence="2">EP155</strain>
    </source>
</reference>
<evidence type="ECO:0000313" key="3">
    <source>
        <dbReference type="Proteomes" id="UP000803844"/>
    </source>
</evidence>
<feature type="chain" id="PRO_5040202722" evidence="1">
    <location>
        <begin position="19"/>
        <end position="94"/>
    </location>
</feature>
<proteinExistence type="predicted"/>
<sequence length="94" mass="9886">MKTTFLALLCIAASATTAFVIPSPRQSPLVQDNNVAITEPSAQEIPETEIVVDDFHDNQQDVEPMVESCFCAGGSICCNLTGGETDCGFGTCGI</sequence>
<evidence type="ECO:0000256" key="1">
    <source>
        <dbReference type="SAM" id="SignalP"/>
    </source>
</evidence>
<dbReference type="Proteomes" id="UP000803844">
    <property type="component" value="Unassembled WGS sequence"/>
</dbReference>
<dbReference type="RefSeq" id="XP_040775390.1">
    <property type="nucleotide sequence ID" value="XM_040923475.1"/>
</dbReference>
<evidence type="ECO:0000313" key="2">
    <source>
        <dbReference type="EMBL" id="KAF3764429.1"/>
    </source>
</evidence>
<gene>
    <name evidence="2" type="ORF">M406DRAFT_356546</name>
</gene>
<dbReference type="AlphaFoldDB" id="A0A9P4Y0T6"/>
<keyword evidence="1" id="KW-0732">Signal</keyword>
<feature type="signal peptide" evidence="1">
    <location>
        <begin position="1"/>
        <end position="18"/>
    </location>
</feature>
<comment type="caution">
    <text evidence="2">The sequence shown here is derived from an EMBL/GenBank/DDBJ whole genome shotgun (WGS) entry which is preliminary data.</text>
</comment>
<organism evidence="2 3">
    <name type="scientific">Cryphonectria parasitica (strain ATCC 38755 / EP155)</name>
    <dbReference type="NCBI Taxonomy" id="660469"/>
    <lineage>
        <taxon>Eukaryota</taxon>
        <taxon>Fungi</taxon>
        <taxon>Dikarya</taxon>
        <taxon>Ascomycota</taxon>
        <taxon>Pezizomycotina</taxon>
        <taxon>Sordariomycetes</taxon>
        <taxon>Sordariomycetidae</taxon>
        <taxon>Diaporthales</taxon>
        <taxon>Cryphonectriaceae</taxon>
        <taxon>Cryphonectria-Endothia species complex</taxon>
        <taxon>Cryphonectria</taxon>
    </lineage>
</organism>
<name>A0A9P4Y0T6_CRYP1</name>
<protein>
    <submittedName>
        <fullName evidence="2">Uncharacterized protein</fullName>
    </submittedName>
</protein>
<keyword evidence="3" id="KW-1185">Reference proteome</keyword>